<protein>
    <recommendedName>
        <fullName evidence="1">DNA primase/polymerase bifunctional N-terminal domain-containing protein</fullName>
    </recommendedName>
</protein>
<feature type="domain" description="DNA primase/polymerase bifunctional N-terminal" evidence="1">
    <location>
        <begin position="20"/>
        <end position="191"/>
    </location>
</feature>
<dbReference type="Pfam" id="PF09250">
    <property type="entry name" value="Prim-Pol"/>
    <property type="match status" value="1"/>
</dbReference>
<organism evidence="2 3">
    <name type="scientific">Micrococcus flavus</name>
    <dbReference type="NCBI Taxonomy" id="384602"/>
    <lineage>
        <taxon>Bacteria</taxon>
        <taxon>Bacillati</taxon>
        <taxon>Actinomycetota</taxon>
        <taxon>Actinomycetes</taxon>
        <taxon>Micrococcales</taxon>
        <taxon>Micrococcaceae</taxon>
        <taxon>Micrococcus</taxon>
    </lineage>
</organism>
<name>A0A4Y8WWK1_9MICC</name>
<dbReference type="AlphaFoldDB" id="A0A4Y8WWK1"/>
<proteinExistence type="predicted"/>
<sequence length="339" mass="35836">MSNADDLASVPGPVSLYPAARELHRAGLNVIPVRCNGSKAPALKAWQRRRTTPADLAAWFAGPRPRYAALGVATGELSGGLELLEIEGPHAHRLAEVYATAEAGGHLPLLRRLNGWAELSPSGGWHLLYRVTGVPVPGNTVLARAEGGGLIAETRGTGGQVILAPTGGTAHPSGRPWERMTGGPGTAPTLTERERGIVHALFRTVLDAHRPRPAEVPRTPASVRPAPAGQLRPGDDFNARADWGDILIPVGWQLFSTHGRERRWSRPGKRSLGHSATTGHAAGADRLFVFSTSAAPFEPGQPYSKFQAHALLHYAGDYRAAAADLRARGYGGGPAAGRC</sequence>
<evidence type="ECO:0000259" key="1">
    <source>
        <dbReference type="SMART" id="SM00943"/>
    </source>
</evidence>
<comment type="caution">
    <text evidence="2">The sequence shown here is derived from an EMBL/GenBank/DDBJ whole genome shotgun (WGS) entry which is preliminary data.</text>
</comment>
<gene>
    <name evidence="2" type="ORF">BJ976_001892</name>
</gene>
<reference evidence="2 3" key="1">
    <citation type="submission" date="2020-08" db="EMBL/GenBank/DDBJ databases">
        <title>Sequencing the genomes of 1000 actinobacteria strains.</title>
        <authorList>
            <person name="Klenk H.-P."/>
        </authorList>
    </citation>
    <scope>NUCLEOTIDE SEQUENCE [LARGE SCALE GENOMIC DNA]</scope>
    <source>
        <strain evidence="2 3">DSM 19079</strain>
    </source>
</reference>
<accession>A0A4Y8WWK1</accession>
<dbReference type="SUPFAM" id="SSF56747">
    <property type="entry name" value="Prim-pol domain"/>
    <property type="match status" value="1"/>
</dbReference>
<evidence type="ECO:0000313" key="2">
    <source>
        <dbReference type="EMBL" id="MBB4883541.1"/>
    </source>
</evidence>
<dbReference type="RefSeq" id="WP_135030682.1">
    <property type="nucleotide sequence ID" value="NZ_BMLA01000016.1"/>
</dbReference>
<dbReference type="InterPro" id="IPR015330">
    <property type="entry name" value="DNA_primase/pol_bifunc_N"/>
</dbReference>
<dbReference type="Proteomes" id="UP000560081">
    <property type="component" value="Unassembled WGS sequence"/>
</dbReference>
<dbReference type="Gene3D" id="3.30.720.160">
    <property type="entry name" value="Bifunctional DNA primase/polymerase, N-terminal"/>
    <property type="match status" value="1"/>
</dbReference>
<dbReference type="OrthoDB" id="9763644at2"/>
<dbReference type="SMART" id="SM00943">
    <property type="entry name" value="Prim-Pol"/>
    <property type="match status" value="1"/>
</dbReference>
<evidence type="ECO:0000313" key="3">
    <source>
        <dbReference type="Proteomes" id="UP000560081"/>
    </source>
</evidence>
<dbReference type="EMBL" id="JACHMC010000001">
    <property type="protein sequence ID" value="MBB4883541.1"/>
    <property type="molecule type" value="Genomic_DNA"/>
</dbReference>
<keyword evidence="3" id="KW-1185">Reference proteome</keyword>